<evidence type="ECO:0000313" key="2">
    <source>
        <dbReference type="WBParaSite" id="JU765_v2.g1459.t1"/>
    </source>
</evidence>
<reference evidence="2" key="1">
    <citation type="submission" date="2022-11" db="UniProtKB">
        <authorList>
            <consortium name="WormBaseParasite"/>
        </authorList>
    </citation>
    <scope>IDENTIFICATION</scope>
</reference>
<protein>
    <submittedName>
        <fullName evidence="2">Protein kinase domain-containing protein</fullName>
    </submittedName>
</protein>
<proteinExistence type="predicted"/>
<name>A0AC34QBI8_9BILA</name>
<accession>A0AC34QBI8</accession>
<dbReference type="WBParaSite" id="JU765_v2.g1459.t1">
    <property type="protein sequence ID" value="JU765_v2.g1459.t1"/>
    <property type="gene ID" value="JU765_v2.g1459"/>
</dbReference>
<organism evidence="1 2">
    <name type="scientific">Panagrolaimus sp. JU765</name>
    <dbReference type="NCBI Taxonomy" id="591449"/>
    <lineage>
        <taxon>Eukaryota</taxon>
        <taxon>Metazoa</taxon>
        <taxon>Ecdysozoa</taxon>
        <taxon>Nematoda</taxon>
        <taxon>Chromadorea</taxon>
        <taxon>Rhabditida</taxon>
        <taxon>Tylenchina</taxon>
        <taxon>Panagrolaimomorpha</taxon>
        <taxon>Panagrolaimoidea</taxon>
        <taxon>Panagrolaimidae</taxon>
        <taxon>Panagrolaimus</taxon>
    </lineage>
</organism>
<evidence type="ECO:0000313" key="1">
    <source>
        <dbReference type="Proteomes" id="UP000887576"/>
    </source>
</evidence>
<dbReference type="Proteomes" id="UP000887576">
    <property type="component" value="Unplaced"/>
</dbReference>
<sequence>MPKNKVETDKFHVRWDHPADLPGLFALLSYYFGRPLPLKENIGPALTLTQPFQILSKPVNGPLPFSEKNVCPIYSMPSDCTGLFMFKDAKRKNYSRTFELDETAAYRNSQTFYGVAKDFKGVGIRAAIKKLNKNWFDETAFRADLDLLDVKKRKTNDNLPEQNKETYFTHGSTYLAKIVAHSEFDSQTPFLAFELIQNVSLEFALRNGRQFSILTILEVCYQVAAGMSHLEANKLCHRGLCANNVIVHWTDAVSVSVKITDYMLPYHHLASKSDSKSSSAGSSMKQLRWQWMSPESLFHGIFDIVADSWSYGCLIFEIFNGGAVPFLHEEPKIETPENLKDFVLSKKKMQLNPNYDGPEILKIIFQNCFEERNSRAPFIRIVKMLHNFIFDHVSPAKVKMVKGKRIPYQETETVSVEPGPR</sequence>